<dbReference type="GO" id="GO:0050660">
    <property type="term" value="F:flavin adenine dinucleotide binding"/>
    <property type="evidence" value="ECO:0007669"/>
    <property type="project" value="UniProtKB-UniRule"/>
</dbReference>
<dbReference type="CDD" id="cd20175">
    <property type="entry name" value="ThyX"/>
    <property type="match status" value="1"/>
</dbReference>
<protein>
    <recommendedName>
        <fullName evidence="1">FAD-dependent thymidylate synthase</fullName>
        <ecNumber evidence="1">2.1.1.148</ecNumber>
    </recommendedName>
</protein>
<dbReference type="GO" id="GO:0006231">
    <property type="term" value="P:dTMP biosynthetic process"/>
    <property type="evidence" value="ECO:0007669"/>
    <property type="project" value="UniProtKB-UniRule"/>
</dbReference>
<dbReference type="GO" id="GO:0004799">
    <property type="term" value="F:thymidylate synthase activity"/>
    <property type="evidence" value="ECO:0007669"/>
    <property type="project" value="TreeGrafter"/>
</dbReference>
<dbReference type="EMBL" id="MHLY01000007">
    <property type="protein sequence ID" value="OGZ18838.1"/>
    <property type="molecule type" value="Genomic_DNA"/>
</dbReference>
<organism evidence="2 3">
    <name type="scientific">Candidatus Nealsonbacteria bacterium RBG_13_42_11</name>
    <dbReference type="NCBI Taxonomy" id="1801663"/>
    <lineage>
        <taxon>Bacteria</taxon>
        <taxon>Candidatus Nealsoniibacteriota</taxon>
    </lineage>
</organism>
<evidence type="ECO:0000313" key="2">
    <source>
        <dbReference type="EMBL" id="OGZ18838.1"/>
    </source>
</evidence>
<dbReference type="AlphaFoldDB" id="A0A1G2E102"/>
<dbReference type="InterPro" id="IPR036098">
    <property type="entry name" value="Thymidylate_synthase_ThyX_sf"/>
</dbReference>
<reference evidence="2 3" key="1">
    <citation type="journal article" date="2016" name="Nat. Commun.">
        <title>Thousands of microbial genomes shed light on interconnected biogeochemical processes in an aquifer system.</title>
        <authorList>
            <person name="Anantharaman K."/>
            <person name="Brown C.T."/>
            <person name="Hug L.A."/>
            <person name="Sharon I."/>
            <person name="Castelle C.J."/>
            <person name="Probst A.J."/>
            <person name="Thomas B.C."/>
            <person name="Singh A."/>
            <person name="Wilkins M.J."/>
            <person name="Karaoz U."/>
            <person name="Brodie E.L."/>
            <person name="Williams K.H."/>
            <person name="Hubbard S.S."/>
            <person name="Banfield J.F."/>
        </authorList>
    </citation>
    <scope>NUCLEOTIDE SEQUENCE [LARGE SCALE GENOMIC DNA]</scope>
</reference>
<dbReference type="Gene3D" id="3.30.1360.170">
    <property type="match status" value="1"/>
</dbReference>
<dbReference type="PANTHER" id="PTHR34934:SF1">
    <property type="entry name" value="FLAVIN-DEPENDENT THYMIDYLATE SYNTHASE"/>
    <property type="match status" value="1"/>
</dbReference>
<dbReference type="GO" id="GO:0050797">
    <property type="term" value="F:thymidylate synthase (FAD) activity"/>
    <property type="evidence" value="ECO:0007669"/>
    <property type="project" value="UniProtKB-UniRule"/>
</dbReference>
<dbReference type="SUPFAM" id="SSF69796">
    <property type="entry name" value="Thymidylate synthase-complementing protein Thy1"/>
    <property type="match status" value="1"/>
</dbReference>
<name>A0A1G2E102_9BACT</name>
<comment type="caution">
    <text evidence="2">The sequence shown here is derived from an EMBL/GenBank/DDBJ whole genome shotgun (WGS) entry which is preliminary data.</text>
</comment>
<evidence type="ECO:0000256" key="1">
    <source>
        <dbReference type="NCBIfam" id="TIGR02170"/>
    </source>
</evidence>
<accession>A0A1G2E102</accession>
<dbReference type="InterPro" id="IPR003669">
    <property type="entry name" value="Thymidylate_synthase_ThyX"/>
</dbReference>
<dbReference type="Proteomes" id="UP000176755">
    <property type="component" value="Unassembled WGS sequence"/>
</dbReference>
<proteinExistence type="predicted"/>
<evidence type="ECO:0000313" key="3">
    <source>
        <dbReference type="Proteomes" id="UP000176755"/>
    </source>
</evidence>
<dbReference type="PROSITE" id="PS51331">
    <property type="entry name" value="THYX"/>
    <property type="match status" value="1"/>
</dbReference>
<gene>
    <name evidence="2" type="ORF">A2175_00910</name>
</gene>
<dbReference type="Pfam" id="PF02511">
    <property type="entry name" value="Thy1"/>
    <property type="match status" value="1"/>
</dbReference>
<dbReference type="GO" id="GO:0070402">
    <property type="term" value="F:NADPH binding"/>
    <property type="evidence" value="ECO:0007669"/>
    <property type="project" value="TreeGrafter"/>
</dbReference>
<sequence>MAGLNGENPLQLIELAGKTAYQSREKIDNESAARFVQMIKNRGHKSVLEHSSMTVEFNDVSRGFTHELVRHRLAAYTQESTRYVDESDFRVVIPPDKDKDEKLVELDLVGGEKIKVSFQEWMDLNEQMYRGLRQAKWKPEDARQVLPTGIKAQIVITANFREWRHVFKLRTAPAAHWEIRRVMTNLLKDVKGRVPIIFDDL</sequence>
<dbReference type="EC" id="2.1.1.148" evidence="1"/>
<dbReference type="NCBIfam" id="TIGR02170">
    <property type="entry name" value="thyX"/>
    <property type="match status" value="1"/>
</dbReference>
<dbReference type="STRING" id="1801663.A2175_00910"/>
<dbReference type="PANTHER" id="PTHR34934">
    <property type="entry name" value="FLAVIN-DEPENDENT THYMIDYLATE SYNTHASE"/>
    <property type="match status" value="1"/>
</dbReference>